<comment type="caution">
    <text evidence="10">The sequence shown here is derived from an EMBL/GenBank/DDBJ whole genome shotgun (WGS) entry which is preliminary data.</text>
</comment>
<dbReference type="Gene3D" id="3.10.350.10">
    <property type="entry name" value="LysM domain"/>
    <property type="match status" value="2"/>
</dbReference>
<sequence>MSTANIAHASTVTVKAGDTVSEIAREHNVSAESIKNDNGLDANSTIYPDQQLNVADQNSGSNTYTVVAGDSVSKIAHDKNLDTDKLLALNNLSWSNSTIYVGQTIKLSEDQPQQATQSAVQTDSSQGQQPQQAQGTTAAADSNVAQANSNQSDISQQAVNLALQYSRMNIPYVWGGKTPSGFDCSGLTHYIYQQLGKEIGANTIAQEQHVTPKAVNQAQPGDLLFWGNPGSTYHVAIYIGNNQYVAAPTEGQNVEVETITPYFMPSFAGSVN</sequence>
<name>A0AAJ1HSY6_LIMMU</name>
<evidence type="ECO:0000259" key="9">
    <source>
        <dbReference type="PROSITE" id="PS51935"/>
    </source>
</evidence>
<feature type="domain" description="LysM" evidence="8">
    <location>
        <begin position="62"/>
        <end position="107"/>
    </location>
</feature>
<keyword evidence="5" id="KW-0378">Hydrolase</keyword>
<dbReference type="SMART" id="SM00257">
    <property type="entry name" value="LysM"/>
    <property type="match status" value="2"/>
</dbReference>
<dbReference type="Pfam" id="PF00877">
    <property type="entry name" value="NLPC_P60"/>
    <property type="match status" value="1"/>
</dbReference>
<dbReference type="Pfam" id="PF01476">
    <property type="entry name" value="LysM"/>
    <property type="match status" value="2"/>
</dbReference>
<dbReference type="EMBL" id="JAQONE010000006">
    <property type="protein sequence ID" value="MDC2829115.1"/>
    <property type="molecule type" value="Genomic_DNA"/>
</dbReference>
<dbReference type="GO" id="GO:0008234">
    <property type="term" value="F:cysteine-type peptidase activity"/>
    <property type="evidence" value="ECO:0007669"/>
    <property type="project" value="UniProtKB-KW"/>
</dbReference>
<keyword evidence="6" id="KW-0788">Thiol protease</keyword>
<dbReference type="SUPFAM" id="SSF54001">
    <property type="entry name" value="Cysteine proteinases"/>
    <property type="match status" value="1"/>
</dbReference>
<feature type="region of interest" description="Disordered" evidence="7">
    <location>
        <begin position="112"/>
        <end position="151"/>
    </location>
</feature>
<reference evidence="10" key="1">
    <citation type="submission" date="2023-01" db="EMBL/GenBank/DDBJ databases">
        <title>Genome analysis of 13 Lactobacillus isolated from gut of wild boar.</title>
        <authorList>
            <person name="Papp P."/>
            <person name="Libisch B."/>
            <person name="Nagy T."/>
            <person name="Olasz F."/>
        </authorList>
    </citation>
    <scope>NUCLEOTIDE SEQUENCE</scope>
    <source>
        <strain evidence="10">F146</strain>
    </source>
</reference>
<evidence type="ECO:0000313" key="11">
    <source>
        <dbReference type="Proteomes" id="UP001220670"/>
    </source>
</evidence>
<feature type="domain" description="NlpC/P60" evidence="9">
    <location>
        <begin position="152"/>
        <end position="272"/>
    </location>
</feature>
<proteinExistence type="inferred from homology"/>
<keyword evidence="3" id="KW-0732">Signal</keyword>
<dbReference type="InterPro" id="IPR018392">
    <property type="entry name" value="LysM"/>
</dbReference>
<dbReference type="PROSITE" id="PS51935">
    <property type="entry name" value="NLPC_P60"/>
    <property type="match status" value="1"/>
</dbReference>
<dbReference type="AlphaFoldDB" id="A0AAJ1HSY6"/>
<feature type="domain" description="LysM" evidence="8">
    <location>
        <begin position="10"/>
        <end position="54"/>
    </location>
</feature>
<keyword evidence="2" id="KW-0645">Protease</keyword>
<dbReference type="PANTHER" id="PTHR47053:SF1">
    <property type="entry name" value="MUREIN DD-ENDOPEPTIDASE MEPH-RELATED"/>
    <property type="match status" value="1"/>
</dbReference>
<gene>
    <name evidence="10" type="ORF">PO250_02030</name>
</gene>
<evidence type="ECO:0000256" key="4">
    <source>
        <dbReference type="ARBA" id="ARBA00022737"/>
    </source>
</evidence>
<dbReference type="PROSITE" id="PS51782">
    <property type="entry name" value="LYSM"/>
    <property type="match status" value="2"/>
</dbReference>
<dbReference type="PANTHER" id="PTHR47053">
    <property type="entry name" value="MUREIN DD-ENDOPEPTIDASE MEPH-RELATED"/>
    <property type="match status" value="1"/>
</dbReference>
<dbReference type="Proteomes" id="UP001220670">
    <property type="component" value="Unassembled WGS sequence"/>
</dbReference>
<evidence type="ECO:0000256" key="5">
    <source>
        <dbReference type="ARBA" id="ARBA00022801"/>
    </source>
</evidence>
<evidence type="ECO:0000256" key="7">
    <source>
        <dbReference type="SAM" id="MobiDB-lite"/>
    </source>
</evidence>
<keyword evidence="4" id="KW-0677">Repeat</keyword>
<comment type="similarity">
    <text evidence="1">Belongs to the peptidase C40 family.</text>
</comment>
<accession>A0AAJ1HSY6</accession>
<dbReference type="CDD" id="cd00118">
    <property type="entry name" value="LysM"/>
    <property type="match status" value="2"/>
</dbReference>
<evidence type="ECO:0000256" key="3">
    <source>
        <dbReference type="ARBA" id="ARBA00022729"/>
    </source>
</evidence>
<dbReference type="SUPFAM" id="SSF54106">
    <property type="entry name" value="LysM domain"/>
    <property type="match status" value="2"/>
</dbReference>
<dbReference type="RefSeq" id="WP_272225775.1">
    <property type="nucleotide sequence ID" value="NZ_JAQONE010000006.1"/>
</dbReference>
<dbReference type="InterPro" id="IPR038765">
    <property type="entry name" value="Papain-like_cys_pep_sf"/>
</dbReference>
<evidence type="ECO:0000313" key="10">
    <source>
        <dbReference type="EMBL" id="MDC2829115.1"/>
    </source>
</evidence>
<dbReference type="InterPro" id="IPR036779">
    <property type="entry name" value="LysM_dom_sf"/>
</dbReference>
<organism evidence="10 11">
    <name type="scientific">Limosilactobacillus mucosae</name>
    <name type="common">Lactobacillus mucosae</name>
    <dbReference type="NCBI Taxonomy" id="97478"/>
    <lineage>
        <taxon>Bacteria</taxon>
        <taxon>Bacillati</taxon>
        <taxon>Bacillota</taxon>
        <taxon>Bacilli</taxon>
        <taxon>Lactobacillales</taxon>
        <taxon>Lactobacillaceae</taxon>
        <taxon>Limosilactobacillus</taxon>
    </lineage>
</organism>
<dbReference type="InterPro" id="IPR000064">
    <property type="entry name" value="NLP_P60_dom"/>
</dbReference>
<evidence type="ECO:0000259" key="8">
    <source>
        <dbReference type="PROSITE" id="PS51782"/>
    </source>
</evidence>
<evidence type="ECO:0000256" key="6">
    <source>
        <dbReference type="ARBA" id="ARBA00022807"/>
    </source>
</evidence>
<dbReference type="InterPro" id="IPR051202">
    <property type="entry name" value="Peptidase_C40"/>
</dbReference>
<evidence type="ECO:0000256" key="1">
    <source>
        <dbReference type="ARBA" id="ARBA00007074"/>
    </source>
</evidence>
<dbReference type="GO" id="GO:0006508">
    <property type="term" value="P:proteolysis"/>
    <property type="evidence" value="ECO:0007669"/>
    <property type="project" value="UniProtKB-KW"/>
</dbReference>
<dbReference type="Gene3D" id="3.90.1720.10">
    <property type="entry name" value="endopeptidase domain like (from Nostoc punctiforme)"/>
    <property type="match status" value="1"/>
</dbReference>
<evidence type="ECO:0000256" key="2">
    <source>
        <dbReference type="ARBA" id="ARBA00022670"/>
    </source>
</evidence>
<feature type="compositionally biased region" description="Low complexity" evidence="7">
    <location>
        <begin position="121"/>
        <end position="142"/>
    </location>
</feature>
<protein>
    <submittedName>
        <fullName evidence="10">NlpC/P60 family protein</fullName>
    </submittedName>
</protein>